<dbReference type="EMBL" id="CAJGYO010000010">
    <property type="protein sequence ID" value="CAD6258817.1"/>
    <property type="molecule type" value="Genomic_DNA"/>
</dbReference>
<dbReference type="AlphaFoldDB" id="A0A811QHZ5"/>
<dbReference type="Pfam" id="PF03478">
    <property type="entry name" value="Beta-prop_KIB1-4"/>
    <property type="match status" value="1"/>
</dbReference>
<accession>A0A811QHZ5</accession>
<gene>
    <name evidence="2" type="ORF">NCGR_LOCUS42283</name>
</gene>
<evidence type="ECO:0000259" key="1">
    <source>
        <dbReference type="Pfam" id="PF03478"/>
    </source>
</evidence>
<evidence type="ECO:0000313" key="3">
    <source>
        <dbReference type="Proteomes" id="UP000604825"/>
    </source>
</evidence>
<dbReference type="OrthoDB" id="679852at2759"/>
<feature type="domain" description="KIB1-4 beta-propeller" evidence="1">
    <location>
        <begin position="27"/>
        <end position="308"/>
    </location>
</feature>
<reference evidence="2" key="1">
    <citation type="submission" date="2020-10" db="EMBL/GenBank/DDBJ databases">
        <authorList>
            <person name="Han B."/>
            <person name="Lu T."/>
            <person name="Zhao Q."/>
            <person name="Huang X."/>
            <person name="Zhao Y."/>
        </authorList>
    </citation>
    <scope>NUCLEOTIDE SEQUENCE</scope>
</reference>
<keyword evidence="3" id="KW-1185">Reference proteome</keyword>
<dbReference type="PANTHER" id="PTHR33127:SF33">
    <property type="entry name" value="DUF295 DOMAIN-CONTAINING PROTEIN"/>
    <property type="match status" value="1"/>
</dbReference>
<sequence>MSSCLPLLVFQHRNHVNNGDDDQMLMFSISQMTLRTNMEPDLVANKNMCWTTPQGWMLVVSPSPSSATTAWLWNPRTKEKIALPDFEEEHDIPPGSKCLLTHRDATHPECLVVLFEYKEPNMWCCKVGGGDGDGGVHGGGWCCYTYDIGDYEVPGGEPPTKDLISSVAAVQGEIFFISSAEDMCAINFSSSTDHQPEFQYFDACMVDFPEGMNSGCSWLVEHDDELYLACVIFVGFDADNIGAIHVYKMDFSTEAWCSVRDIGDAVFLLEGGGNMGASCQASPLGLKGNQIYFMKNFNADDADLCVFDIESEQQEITRVHHHEHLNLCRKPFWILPPS</sequence>
<protein>
    <recommendedName>
        <fullName evidence="1">KIB1-4 beta-propeller domain-containing protein</fullName>
    </recommendedName>
</protein>
<proteinExistence type="predicted"/>
<comment type="caution">
    <text evidence="2">The sequence shown here is derived from an EMBL/GenBank/DDBJ whole genome shotgun (WGS) entry which is preliminary data.</text>
</comment>
<name>A0A811QHZ5_9POAL</name>
<organism evidence="2 3">
    <name type="scientific">Miscanthus lutarioriparius</name>
    <dbReference type="NCBI Taxonomy" id="422564"/>
    <lineage>
        <taxon>Eukaryota</taxon>
        <taxon>Viridiplantae</taxon>
        <taxon>Streptophyta</taxon>
        <taxon>Embryophyta</taxon>
        <taxon>Tracheophyta</taxon>
        <taxon>Spermatophyta</taxon>
        <taxon>Magnoliopsida</taxon>
        <taxon>Liliopsida</taxon>
        <taxon>Poales</taxon>
        <taxon>Poaceae</taxon>
        <taxon>PACMAD clade</taxon>
        <taxon>Panicoideae</taxon>
        <taxon>Andropogonodae</taxon>
        <taxon>Andropogoneae</taxon>
        <taxon>Saccharinae</taxon>
        <taxon>Miscanthus</taxon>
    </lineage>
</organism>
<dbReference type="InterPro" id="IPR005174">
    <property type="entry name" value="KIB1-4_b-propeller"/>
</dbReference>
<dbReference type="PANTHER" id="PTHR33127">
    <property type="entry name" value="TRANSMEMBRANE PROTEIN"/>
    <property type="match status" value="1"/>
</dbReference>
<dbReference type="Proteomes" id="UP000604825">
    <property type="component" value="Unassembled WGS sequence"/>
</dbReference>
<evidence type="ECO:0000313" key="2">
    <source>
        <dbReference type="EMBL" id="CAD6258817.1"/>
    </source>
</evidence>